<evidence type="ECO:0000256" key="1">
    <source>
        <dbReference type="SAM" id="MobiDB-lite"/>
    </source>
</evidence>
<comment type="caution">
    <text evidence="2">The sequence shown here is derived from an EMBL/GenBank/DDBJ whole genome shotgun (WGS) entry which is preliminary data.</text>
</comment>
<dbReference type="PANTHER" id="PTHR47691:SF3">
    <property type="entry name" value="HTH-TYPE TRANSCRIPTIONAL REGULATOR RV0890C-RELATED"/>
    <property type="match status" value="1"/>
</dbReference>
<dbReference type="Gene3D" id="1.25.40.10">
    <property type="entry name" value="Tetratricopeptide repeat domain"/>
    <property type="match status" value="1"/>
</dbReference>
<dbReference type="Gene3D" id="3.40.50.300">
    <property type="entry name" value="P-loop containing nucleotide triphosphate hydrolases"/>
    <property type="match status" value="1"/>
</dbReference>
<name>A0ABS9XD51_9ACTN</name>
<dbReference type="PANTHER" id="PTHR47691">
    <property type="entry name" value="REGULATOR-RELATED"/>
    <property type="match status" value="1"/>
</dbReference>
<dbReference type="InterPro" id="IPR011990">
    <property type="entry name" value="TPR-like_helical_dom_sf"/>
</dbReference>
<protein>
    <recommendedName>
        <fullName evidence="4">NB-ARC domain-containing protein</fullName>
    </recommendedName>
</protein>
<reference evidence="2" key="1">
    <citation type="submission" date="2022-03" db="EMBL/GenBank/DDBJ databases">
        <title>Streptomyces 7R015 and 7R016 isolated from Barleria lupulina in Thailand.</title>
        <authorList>
            <person name="Kanchanasin P."/>
            <person name="Phongsopitanun W."/>
            <person name="Tanasupawat S."/>
        </authorList>
    </citation>
    <scope>NUCLEOTIDE SEQUENCE</scope>
    <source>
        <strain evidence="2">7R016</strain>
    </source>
</reference>
<evidence type="ECO:0000313" key="3">
    <source>
        <dbReference type="Proteomes" id="UP001165270"/>
    </source>
</evidence>
<organism evidence="2 3">
    <name type="scientific">Streptomyces spinosisporus</name>
    <dbReference type="NCBI Taxonomy" id="2927582"/>
    <lineage>
        <taxon>Bacteria</taxon>
        <taxon>Bacillati</taxon>
        <taxon>Actinomycetota</taxon>
        <taxon>Actinomycetes</taxon>
        <taxon>Kitasatosporales</taxon>
        <taxon>Streptomycetaceae</taxon>
        <taxon>Streptomyces</taxon>
    </lineage>
</organism>
<evidence type="ECO:0008006" key="4">
    <source>
        <dbReference type="Google" id="ProtNLM"/>
    </source>
</evidence>
<dbReference type="RefSeq" id="WP_242709143.1">
    <property type="nucleotide sequence ID" value="NZ_JALDAX010000003.1"/>
</dbReference>
<dbReference type="PRINTS" id="PR00364">
    <property type="entry name" value="DISEASERSIST"/>
</dbReference>
<keyword evidence="3" id="KW-1185">Reference proteome</keyword>
<proteinExistence type="predicted"/>
<gene>
    <name evidence="2" type="ORF">MQN93_09815</name>
</gene>
<dbReference type="InterPro" id="IPR027417">
    <property type="entry name" value="P-loop_NTPase"/>
</dbReference>
<feature type="region of interest" description="Disordered" evidence="1">
    <location>
        <begin position="1"/>
        <end position="23"/>
    </location>
</feature>
<sequence>MSWNDDVHKDVHSEVHNDVHRPGNLPADSRVFVGRLKELAHLDDELGPVDDELGPGGDRGRLLTLLGVGGVGKTRLALRAAGRASRTYADGVWLVELSALRARDQVPLAVMEALRLADRSTGSVTDALCSWAQDKQLLLVLDSCEHLLPECAALVADLLVTAPGVRILATSRERLGLPGEQVLEVEPLPVGAPDSRRPADSETLFAQRATRADSGFVLDERTRRQVGDICRVLDGIPLALELAAARLATRGLAELHALLTDRLRSRFDLLATEERTGEGPPRHWTLRTTIGWSHELCAPLERLLWARLSVFAGTFTTGAATWVCAGGPLDADEVRDLLLRLVQQSVVLRDPVDPDRFRLLDTIREYGADWLRELGEEEAVRLRHRDHYRRFAREACSDWNTSRQVAWCDRVVAEHANLRAAMDCALAEPDSRLALEMAGSVGFLWRHCGMPRDAQIRLDRVLAEEHEPGPDLLLAVWSRGAVAMNQGDLAMVRAWGEQCTDVARELGDPAMIRAAAYVTGGYLALVGRLTEAVEVLACDPPPLIGMDWRGAALVMSDLAVVYSHLYRGDHEKAREAARVMRASSVQCGERWARAFVDAILAQLDVARGDTEAARRNCREALAGHRSLHNTLGLAFTLDILAEAEATGGDGRFAARVQGVSQRIWDLLGRAQMDSPQQLDARRTRERTLRARLGDEAYEQAYEEGAAMSYDEGLDHALTGEV</sequence>
<evidence type="ECO:0000313" key="2">
    <source>
        <dbReference type="EMBL" id="MCI3240017.1"/>
    </source>
</evidence>
<dbReference type="SUPFAM" id="SSF52540">
    <property type="entry name" value="P-loop containing nucleoside triphosphate hydrolases"/>
    <property type="match status" value="1"/>
</dbReference>
<dbReference type="EMBL" id="JALDAX010000003">
    <property type="protein sequence ID" value="MCI3240017.1"/>
    <property type="molecule type" value="Genomic_DNA"/>
</dbReference>
<accession>A0ABS9XD51</accession>
<dbReference type="Proteomes" id="UP001165270">
    <property type="component" value="Unassembled WGS sequence"/>
</dbReference>
<feature type="compositionally biased region" description="Basic and acidic residues" evidence="1">
    <location>
        <begin position="1"/>
        <end position="21"/>
    </location>
</feature>